<dbReference type="SUPFAM" id="SSF89447">
    <property type="entry name" value="AbrB/MazE/MraZ-like"/>
    <property type="match status" value="1"/>
</dbReference>
<dbReference type="KEGG" id="tput:QJT81_06710"/>
<comment type="subcellular location">
    <subcellularLocation>
        <location evidence="7">Cytoplasm</location>
        <location evidence="7">Nucleoid</location>
    </subcellularLocation>
</comment>
<evidence type="ECO:0000256" key="4">
    <source>
        <dbReference type="ARBA" id="ARBA00023015"/>
    </source>
</evidence>
<evidence type="ECO:0000256" key="3">
    <source>
        <dbReference type="ARBA" id="ARBA00022737"/>
    </source>
</evidence>
<reference evidence="9" key="2">
    <citation type="submission" date="2023-04" db="EMBL/GenBank/DDBJ databases">
        <authorList>
            <person name="Beletskiy A.V."/>
            <person name="Mardanov A.V."/>
            <person name="Ravin N.V."/>
        </authorList>
    </citation>
    <scope>NUCLEOTIDE SEQUENCE</scope>
    <source>
        <strain evidence="9">GKL-02</strain>
    </source>
</reference>
<evidence type="ECO:0000259" key="8">
    <source>
        <dbReference type="PROSITE" id="PS51740"/>
    </source>
</evidence>
<evidence type="ECO:0000256" key="7">
    <source>
        <dbReference type="HAMAP-Rule" id="MF_01008"/>
    </source>
</evidence>
<reference evidence="9" key="1">
    <citation type="journal article" date="2023" name="Int. J. Mol. Sci.">
        <title>Metagenomics Revealed a New Genus 'Candidatus Thiocaldithrix dubininis' gen. nov., sp. nov. and a New Species 'Candidatus Thiothrix putei' sp. nov. in the Family Thiotrichaceae, Some Members of Which Have Traits of Both Na+- and H+-Motive Energetics.</title>
        <authorList>
            <person name="Ravin N.V."/>
            <person name="Muntyan M.S."/>
            <person name="Smolyakov D.D."/>
            <person name="Rudenko T.S."/>
            <person name="Beletsky A.V."/>
            <person name="Mardanov A.V."/>
            <person name="Grabovich M.Y."/>
        </authorList>
    </citation>
    <scope>NUCLEOTIDE SEQUENCE</scope>
    <source>
        <strain evidence="9">GKL-02</strain>
    </source>
</reference>
<organism evidence="9">
    <name type="scientific">Candidatus Thiothrix putei</name>
    <dbReference type="NCBI Taxonomy" id="3080811"/>
    <lineage>
        <taxon>Bacteria</taxon>
        <taxon>Pseudomonadati</taxon>
        <taxon>Pseudomonadota</taxon>
        <taxon>Gammaproteobacteria</taxon>
        <taxon>Thiotrichales</taxon>
        <taxon>Thiotrichaceae</taxon>
        <taxon>Thiothrix</taxon>
    </lineage>
</organism>
<dbReference type="GO" id="GO:0005737">
    <property type="term" value="C:cytoplasm"/>
    <property type="evidence" value="ECO:0007669"/>
    <property type="project" value="UniProtKB-UniRule"/>
</dbReference>
<dbReference type="InterPro" id="IPR035642">
    <property type="entry name" value="MraZ_N"/>
</dbReference>
<feature type="domain" description="SpoVT-AbrB" evidence="8">
    <location>
        <begin position="5"/>
        <end position="52"/>
    </location>
</feature>
<comment type="similarity">
    <text evidence="7">Belongs to the MraZ family.</text>
</comment>
<dbReference type="Proteomes" id="UP001301326">
    <property type="component" value="Chromosome"/>
</dbReference>
<dbReference type="InterPro" id="IPR037914">
    <property type="entry name" value="SpoVT-AbrB_sf"/>
</dbReference>
<comment type="subunit">
    <text evidence="7">Forms oligomers.</text>
</comment>
<keyword evidence="4 7" id="KW-0805">Transcription regulation</keyword>
<dbReference type="InterPro" id="IPR003444">
    <property type="entry name" value="MraZ"/>
</dbReference>
<keyword evidence="5 7" id="KW-0238">DNA-binding</keyword>
<protein>
    <recommendedName>
        <fullName evidence="1 7">Transcriptional regulator MraZ</fullName>
    </recommendedName>
</protein>
<dbReference type="EMBL" id="CP124756">
    <property type="protein sequence ID" value="WGZ95671.1"/>
    <property type="molecule type" value="Genomic_DNA"/>
</dbReference>
<proteinExistence type="inferred from homology"/>
<evidence type="ECO:0000256" key="1">
    <source>
        <dbReference type="ARBA" id="ARBA00013860"/>
    </source>
</evidence>
<name>A0AA95KKK3_9GAMM</name>
<dbReference type="InterPro" id="IPR038619">
    <property type="entry name" value="MraZ_sf"/>
</dbReference>
<gene>
    <name evidence="7 9" type="primary">mraZ</name>
    <name evidence="9" type="ORF">QJT81_06710</name>
</gene>
<keyword evidence="6 7" id="KW-0804">Transcription</keyword>
<dbReference type="CDD" id="cd16320">
    <property type="entry name" value="MraZ_N"/>
    <property type="match status" value="1"/>
</dbReference>
<dbReference type="PROSITE" id="PS51740">
    <property type="entry name" value="SPOVT_ABRB"/>
    <property type="match status" value="2"/>
</dbReference>
<keyword evidence="2 7" id="KW-0963">Cytoplasm</keyword>
<dbReference type="GO" id="GO:0009295">
    <property type="term" value="C:nucleoid"/>
    <property type="evidence" value="ECO:0007669"/>
    <property type="project" value="UniProtKB-SubCell"/>
</dbReference>
<dbReference type="PANTHER" id="PTHR34701">
    <property type="entry name" value="TRANSCRIPTIONAL REGULATOR MRAZ"/>
    <property type="match status" value="1"/>
</dbReference>
<accession>A0AA95KKK3</accession>
<dbReference type="InterPro" id="IPR020603">
    <property type="entry name" value="MraZ_dom"/>
</dbReference>
<sequence>MFRGISSISIDPKGRFAMPAKYREDIVENAGGQIVITVDHTDKCLLVYPLDQWLKVEKTLMSLPNMNRRVRNMQRLILGHAAELDLDAQGRVLLPIPLREYAGLDKRAVLVGQANKLELWNADSWDTARESWLQEAQEDSEVSEILNQVSM</sequence>
<dbReference type="GO" id="GO:2000143">
    <property type="term" value="P:negative regulation of DNA-templated transcription initiation"/>
    <property type="evidence" value="ECO:0007669"/>
    <property type="project" value="TreeGrafter"/>
</dbReference>
<dbReference type="AlphaFoldDB" id="A0AA95KKK3"/>
<dbReference type="NCBIfam" id="TIGR00242">
    <property type="entry name" value="division/cell wall cluster transcriptional repressor MraZ"/>
    <property type="match status" value="1"/>
</dbReference>
<evidence type="ECO:0000256" key="5">
    <source>
        <dbReference type="ARBA" id="ARBA00023125"/>
    </source>
</evidence>
<dbReference type="PANTHER" id="PTHR34701:SF1">
    <property type="entry name" value="TRANSCRIPTIONAL REGULATOR MRAZ"/>
    <property type="match status" value="1"/>
</dbReference>
<evidence type="ECO:0000256" key="6">
    <source>
        <dbReference type="ARBA" id="ARBA00023163"/>
    </source>
</evidence>
<dbReference type="HAMAP" id="MF_01008">
    <property type="entry name" value="MraZ"/>
    <property type="match status" value="1"/>
</dbReference>
<dbReference type="InterPro" id="IPR035644">
    <property type="entry name" value="MraZ_C"/>
</dbReference>
<dbReference type="Gene3D" id="3.40.1550.20">
    <property type="entry name" value="Transcriptional regulator MraZ domain"/>
    <property type="match status" value="1"/>
</dbReference>
<evidence type="ECO:0000256" key="2">
    <source>
        <dbReference type="ARBA" id="ARBA00022490"/>
    </source>
</evidence>
<dbReference type="CDD" id="cd16321">
    <property type="entry name" value="MraZ_C"/>
    <property type="match status" value="1"/>
</dbReference>
<keyword evidence="3" id="KW-0677">Repeat</keyword>
<dbReference type="GO" id="GO:0000976">
    <property type="term" value="F:transcription cis-regulatory region binding"/>
    <property type="evidence" value="ECO:0007669"/>
    <property type="project" value="TreeGrafter"/>
</dbReference>
<dbReference type="GO" id="GO:0003700">
    <property type="term" value="F:DNA-binding transcription factor activity"/>
    <property type="evidence" value="ECO:0007669"/>
    <property type="project" value="UniProtKB-UniRule"/>
</dbReference>
<evidence type="ECO:0000313" key="9">
    <source>
        <dbReference type="EMBL" id="WGZ95671.1"/>
    </source>
</evidence>
<dbReference type="InterPro" id="IPR007159">
    <property type="entry name" value="SpoVT-AbrB_dom"/>
</dbReference>
<dbReference type="Pfam" id="PF02381">
    <property type="entry name" value="MraZ"/>
    <property type="match status" value="2"/>
</dbReference>
<feature type="domain" description="SpoVT-AbrB" evidence="8">
    <location>
        <begin position="81"/>
        <end position="124"/>
    </location>
</feature>